<dbReference type="AlphaFoldDB" id="A0A109J229"/>
<name>A0A109J229_9HYPH</name>
<reference evidence="1 2" key="1">
    <citation type="submission" date="2015-11" db="EMBL/GenBank/DDBJ databases">
        <title>Draft Genome Sequence of the Strain BR 10423 (Rhizobium sp.) isolated from nodules of Mimosa pudica.</title>
        <authorList>
            <person name="Barauna A.C."/>
            <person name="Zilli J.E."/>
            <person name="Simoes-Araujo J.L."/>
            <person name="Reis V.M."/>
            <person name="James E.K."/>
            <person name="Reis F.B.Jr."/>
            <person name="Rouws L.F."/>
            <person name="Passos S.R."/>
            <person name="Gois S.R."/>
        </authorList>
    </citation>
    <scope>NUCLEOTIDE SEQUENCE [LARGE SCALE GENOMIC DNA]</scope>
    <source>
        <strain evidence="1 2">BR10423</strain>
    </source>
</reference>
<gene>
    <name evidence="1" type="ORF">AS026_24425</name>
</gene>
<accession>A0A109J229</accession>
<dbReference type="EMBL" id="LNCD01000144">
    <property type="protein sequence ID" value="KWV40915.1"/>
    <property type="molecule type" value="Genomic_DNA"/>
</dbReference>
<organism evidence="1 2">
    <name type="scientific">Rhizobium altiplani</name>
    <dbReference type="NCBI Taxonomy" id="1864509"/>
    <lineage>
        <taxon>Bacteria</taxon>
        <taxon>Pseudomonadati</taxon>
        <taxon>Pseudomonadota</taxon>
        <taxon>Alphaproteobacteria</taxon>
        <taxon>Hyphomicrobiales</taxon>
        <taxon>Rhizobiaceae</taxon>
        <taxon>Rhizobium/Agrobacterium group</taxon>
        <taxon>Rhizobium</taxon>
    </lineage>
</organism>
<proteinExistence type="predicted"/>
<sequence length="79" mass="8751">MVPGTALRPMMAWQQHGAFKIRNIAKRIEPVASGLGLSFVLLEEDILESDRSLNSFDRADHLGLRHAVAGGQAELREVR</sequence>
<evidence type="ECO:0000313" key="1">
    <source>
        <dbReference type="EMBL" id="KWV40915.1"/>
    </source>
</evidence>
<evidence type="ECO:0000313" key="2">
    <source>
        <dbReference type="Proteomes" id="UP000068164"/>
    </source>
</evidence>
<dbReference type="Proteomes" id="UP000068164">
    <property type="component" value="Unassembled WGS sequence"/>
</dbReference>
<keyword evidence="2" id="KW-1185">Reference proteome</keyword>
<comment type="caution">
    <text evidence="1">The sequence shown here is derived from an EMBL/GenBank/DDBJ whole genome shotgun (WGS) entry which is preliminary data.</text>
</comment>
<protein>
    <submittedName>
        <fullName evidence="1">Uncharacterized protein</fullName>
    </submittedName>
</protein>